<dbReference type="SUPFAM" id="SSF54791">
    <property type="entry name" value="Eukaryotic type KH-domain (KH-domain type I)"/>
    <property type="match status" value="1"/>
</dbReference>
<name>A0A0A9HQN1_ARUDO</name>
<dbReference type="EMBL" id="GBRH01158859">
    <property type="protein sequence ID" value="JAE39037.1"/>
    <property type="molecule type" value="Transcribed_RNA"/>
</dbReference>
<sequence length="108" mass="11906">MGSSGLVSMSWWLKKTSTMGDQQKPSAEVESFTPVETRKHICRLANAVRVLSALGFTLTVELIIETAEASASSNVEINDMLGAEFYVLTAEREAKRRSDQLKKKNGAR</sequence>
<protein>
    <submittedName>
        <fullName evidence="1">Rrp4, putative</fullName>
    </submittedName>
</protein>
<dbReference type="InterPro" id="IPR036612">
    <property type="entry name" value="KH_dom_type_1_sf"/>
</dbReference>
<evidence type="ECO:0000313" key="1">
    <source>
        <dbReference type="EMBL" id="JAE39037.1"/>
    </source>
</evidence>
<organism evidence="1">
    <name type="scientific">Arundo donax</name>
    <name type="common">Giant reed</name>
    <name type="synonym">Donax arundinaceus</name>
    <dbReference type="NCBI Taxonomy" id="35708"/>
    <lineage>
        <taxon>Eukaryota</taxon>
        <taxon>Viridiplantae</taxon>
        <taxon>Streptophyta</taxon>
        <taxon>Embryophyta</taxon>
        <taxon>Tracheophyta</taxon>
        <taxon>Spermatophyta</taxon>
        <taxon>Magnoliopsida</taxon>
        <taxon>Liliopsida</taxon>
        <taxon>Poales</taxon>
        <taxon>Poaceae</taxon>
        <taxon>PACMAD clade</taxon>
        <taxon>Arundinoideae</taxon>
        <taxon>Arundineae</taxon>
        <taxon>Arundo</taxon>
    </lineage>
</organism>
<proteinExistence type="predicted"/>
<accession>A0A0A9HQN1</accession>
<dbReference type="AlphaFoldDB" id="A0A0A9HQN1"/>
<reference evidence="1" key="1">
    <citation type="submission" date="2014-09" db="EMBL/GenBank/DDBJ databases">
        <authorList>
            <person name="Magalhaes I.L.F."/>
            <person name="Oliveira U."/>
            <person name="Santos F.R."/>
            <person name="Vidigal T.H.D.A."/>
            <person name="Brescovit A.D."/>
            <person name="Santos A.J."/>
        </authorList>
    </citation>
    <scope>NUCLEOTIDE SEQUENCE</scope>
    <source>
        <tissue evidence="1">Shoot tissue taken approximately 20 cm above the soil surface</tissue>
    </source>
</reference>
<reference evidence="1" key="2">
    <citation type="journal article" date="2015" name="Data Brief">
        <title>Shoot transcriptome of the giant reed, Arundo donax.</title>
        <authorList>
            <person name="Barrero R.A."/>
            <person name="Guerrero F.D."/>
            <person name="Moolhuijzen P."/>
            <person name="Goolsby J.A."/>
            <person name="Tidwell J."/>
            <person name="Bellgard S.E."/>
            <person name="Bellgard M.I."/>
        </authorList>
    </citation>
    <scope>NUCLEOTIDE SEQUENCE</scope>
    <source>
        <tissue evidence="1">Shoot tissue taken approximately 20 cm above the soil surface</tissue>
    </source>
</reference>
<dbReference type="GO" id="GO:0003723">
    <property type="term" value="F:RNA binding"/>
    <property type="evidence" value="ECO:0007669"/>
    <property type="project" value="InterPro"/>
</dbReference>